<dbReference type="EMBL" id="BAAAYN010000001">
    <property type="protein sequence ID" value="GAA3381828.1"/>
    <property type="molecule type" value="Genomic_DNA"/>
</dbReference>
<accession>A0ABP6SP90</accession>
<reference evidence="2" key="1">
    <citation type="journal article" date="2019" name="Int. J. Syst. Evol. Microbiol.">
        <title>The Global Catalogue of Microorganisms (GCM) 10K type strain sequencing project: providing services to taxonomists for standard genome sequencing and annotation.</title>
        <authorList>
            <consortium name="The Broad Institute Genomics Platform"/>
            <consortium name="The Broad Institute Genome Sequencing Center for Infectious Disease"/>
            <person name="Wu L."/>
            <person name="Ma J."/>
        </authorList>
    </citation>
    <scope>NUCLEOTIDE SEQUENCE [LARGE SCALE GENOMIC DNA]</scope>
    <source>
        <strain evidence="2">JCM 9458</strain>
    </source>
</reference>
<protein>
    <submittedName>
        <fullName evidence="1">Uncharacterized protein</fullName>
    </submittedName>
</protein>
<gene>
    <name evidence="1" type="ORF">GCM10020369_01280</name>
</gene>
<evidence type="ECO:0000313" key="2">
    <source>
        <dbReference type="Proteomes" id="UP001501676"/>
    </source>
</evidence>
<name>A0ABP6SP90_9ACTN</name>
<comment type="caution">
    <text evidence="1">The sequence shown here is derived from an EMBL/GenBank/DDBJ whole genome shotgun (WGS) entry which is preliminary data.</text>
</comment>
<keyword evidence="2" id="KW-1185">Reference proteome</keyword>
<organism evidence="1 2">
    <name type="scientific">Cryptosporangium minutisporangium</name>
    <dbReference type="NCBI Taxonomy" id="113569"/>
    <lineage>
        <taxon>Bacteria</taxon>
        <taxon>Bacillati</taxon>
        <taxon>Actinomycetota</taxon>
        <taxon>Actinomycetes</taxon>
        <taxon>Cryptosporangiales</taxon>
        <taxon>Cryptosporangiaceae</taxon>
        <taxon>Cryptosporangium</taxon>
    </lineage>
</organism>
<dbReference type="Proteomes" id="UP001501676">
    <property type="component" value="Unassembled WGS sequence"/>
</dbReference>
<evidence type="ECO:0000313" key="1">
    <source>
        <dbReference type="EMBL" id="GAA3381828.1"/>
    </source>
</evidence>
<proteinExistence type="predicted"/>
<sequence>MLDAVDDDAEAMTITESRRFLAPGRSPQSGARKLLLGLFGTQRSGVPAAIRPSATVAGPVPPRTEAPGRVICWPLDPVAREHLASRAEKRLVEGAAPDAPAPTESD</sequence>